<protein>
    <submittedName>
        <fullName evidence="1">Uncharacterized protein</fullName>
    </submittedName>
</protein>
<gene>
    <name evidence="1" type="ORF">GCM10019016_002790</name>
</gene>
<dbReference type="Proteomes" id="UP001501455">
    <property type="component" value="Unassembled WGS sequence"/>
</dbReference>
<reference evidence="2" key="1">
    <citation type="journal article" date="2019" name="Int. J. Syst. Evol. Microbiol.">
        <title>The Global Catalogue of Microorganisms (GCM) 10K type strain sequencing project: providing services to taxonomists for standard genome sequencing and annotation.</title>
        <authorList>
            <consortium name="The Broad Institute Genomics Platform"/>
            <consortium name="The Broad Institute Genome Sequencing Center for Infectious Disease"/>
            <person name="Wu L."/>
            <person name="Ma J."/>
        </authorList>
    </citation>
    <scope>NUCLEOTIDE SEQUENCE [LARGE SCALE GENOMIC DNA]</scope>
    <source>
        <strain evidence="2">JCM 4816</strain>
    </source>
</reference>
<comment type="caution">
    <text evidence="1">The sequence shown here is derived from an EMBL/GenBank/DDBJ whole genome shotgun (WGS) entry which is preliminary data.</text>
</comment>
<organism evidence="1 2">
    <name type="scientific">Streptomyces prasinosporus</name>
    <dbReference type="NCBI Taxonomy" id="68256"/>
    <lineage>
        <taxon>Bacteria</taxon>
        <taxon>Bacillati</taxon>
        <taxon>Actinomycetota</taxon>
        <taxon>Actinomycetes</taxon>
        <taxon>Kitasatosporales</taxon>
        <taxon>Streptomycetaceae</taxon>
        <taxon>Streptomyces</taxon>
        <taxon>Streptomyces albogriseolus group</taxon>
    </lineage>
</organism>
<accession>A0ABP6TDF1</accession>
<evidence type="ECO:0000313" key="1">
    <source>
        <dbReference type="EMBL" id="GAA3493180.1"/>
    </source>
</evidence>
<proteinExistence type="predicted"/>
<keyword evidence="2" id="KW-1185">Reference proteome</keyword>
<sequence>MSLSAPFAAFTVSPWMSENETKIRSRKEREVFVDAARRTSEKTVREICPTT</sequence>
<dbReference type="EMBL" id="BAAAXF010000006">
    <property type="protein sequence ID" value="GAA3493180.1"/>
    <property type="molecule type" value="Genomic_DNA"/>
</dbReference>
<name>A0ABP6TDF1_9ACTN</name>
<evidence type="ECO:0000313" key="2">
    <source>
        <dbReference type="Proteomes" id="UP001501455"/>
    </source>
</evidence>